<evidence type="ECO:0000313" key="2">
    <source>
        <dbReference type="Proteomes" id="UP000015102"/>
    </source>
</evidence>
<accession>T1GAS3</accession>
<sequence length="170" mass="18835">MFSSPQTQNQSSNMGITRRISSLFTNTVALLTIVNKKWGGSANVCTNISQAIESCIKFTVLNANTSKSIENFHQISYRVVLKIKKNSFTQTSPLILFLRVLCTGASSVKSKNPSILNIVLPNVYENISYLNGPLKSGSPSKIMRKIEAVWYNKRFQGVLEISAPIFAKIT</sequence>
<reference evidence="1" key="2">
    <citation type="submission" date="2015-06" db="UniProtKB">
        <authorList>
            <consortium name="EnsemblMetazoa"/>
        </authorList>
    </citation>
    <scope>IDENTIFICATION</scope>
</reference>
<protein>
    <submittedName>
        <fullName evidence="1">Uncharacterized protein</fullName>
    </submittedName>
</protein>
<proteinExistence type="predicted"/>
<dbReference type="HOGENOM" id="CLU_1572428_0_0_1"/>
<keyword evidence="2" id="KW-1185">Reference proteome</keyword>
<dbReference type="EnsemblMetazoa" id="MESCA000333-RA">
    <property type="protein sequence ID" value="MESCA000333-PA"/>
    <property type="gene ID" value="MESCA000333"/>
</dbReference>
<organism evidence="1 2">
    <name type="scientific">Megaselia scalaris</name>
    <name type="common">Humpbacked fly</name>
    <name type="synonym">Phora scalaris</name>
    <dbReference type="NCBI Taxonomy" id="36166"/>
    <lineage>
        <taxon>Eukaryota</taxon>
        <taxon>Metazoa</taxon>
        <taxon>Ecdysozoa</taxon>
        <taxon>Arthropoda</taxon>
        <taxon>Hexapoda</taxon>
        <taxon>Insecta</taxon>
        <taxon>Pterygota</taxon>
        <taxon>Neoptera</taxon>
        <taxon>Endopterygota</taxon>
        <taxon>Diptera</taxon>
        <taxon>Brachycera</taxon>
        <taxon>Muscomorpha</taxon>
        <taxon>Platypezoidea</taxon>
        <taxon>Phoridae</taxon>
        <taxon>Megaseliini</taxon>
        <taxon>Megaselia</taxon>
    </lineage>
</organism>
<dbReference type="Proteomes" id="UP000015102">
    <property type="component" value="Unassembled WGS sequence"/>
</dbReference>
<reference evidence="2" key="1">
    <citation type="submission" date="2013-02" db="EMBL/GenBank/DDBJ databases">
        <authorList>
            <person name="Hughes D."/>
        </authorList>
    </citation>
    <scope>NUCLEOTIDE SEQUENCE</scope>
    <source>
        <strain>Durham</strain>
        <strain evidence="2">NC isolate 2 -- Noor lab</strain>
    </source>
</reference>
<dbReference type="EMBL" id="CAQQ02190308">
    <property type="status" value="NOT_ANNOTATED_CDS"/>
    <property type="molecule type" value="Genomic_DNA"/>
</dbReference>
<dbReference type="AlphaFoldDB" id="T1GAS3"/>
<dbReference type="EMBL" id="CAQQ02190309">
    <property type="status" value="NOT_ANNOTATED_CDS"/>
    <property type="molecule type" value="Genomic_DNA"/>
</dbReference>
<name>T1GAS3_MEGSC</name>
<evidence type="ECO:0000313" key="1">
    <source>
        <dbReference type="EnsemblMetazoa" id="MESCA000333-PA"/>
    </source>
</evidence>